<evidence type="ECO:0000256" key="9">
    <source>
        <dbReference type="ARBA" id="ARBA00022801"/>
    </source>
</evidence>
<evidence type="ECO:0000256" key="7">
    <source>
        <dbReference type="ARBA" id="ARBA00022694"/>
    </source>
</evidence>
<dbReference type="GO" id="GO:0006364">
    <property type="term" value="P:rRNA processing"/>
    <property type="evidence" value="ECO:0007669"/>
    <property type="project" value="TreeGrafter"/>
</dbReference>
<accession>A0A511JAR9</accession>
<name>A0A511JAR9_9CELL</name>
<evidence type="ECO:0000256" key="11">
    <source>
        <dbReference type="ARBA" id="ARBA00022842"/>
    </source>
</evidence>
<feature type="compositionally biased region" description="Low complexity" evidence="16">
    <location>
        <begin position="179"/>
        <end position="190"/>
    </location>
</feature>
<keyword evidence="9" id="KW-0378">Hydrolase</keyword>
<organism evidence="18 19">
    <name type="scientific">Cellulomonas composti</name>
    <dbReference type="NCBI Taxonomy" id="266130"/>
    <lineage>
        <taxon>Bacteria</taxon>
        <taxon>Bacillati</taxon>
        <taxon>Actinomycetota</taxon>
        <taxon>Actinomycetes</taxon>
        <taxon>Micrococcales</taxon>
        <taxon>Cellulomonadaceae</taxon>
        <taxon>Cellulomonas</taxon>
    </lineage>
</organism>
<evidence type="ECO:0000256" key="4">
    <source>
        <dbReference type="ARBA" id="ARBA00005522"/>
    </source>
</evidence>
<feature type="compositionally biased region" description="Low complexity" evidence="16">
    <location>
        <begin position="986"/>
        <end position="995"/>
    </location>
</feature>
<dbReference type="SMART" id="SM00316">
    <property type="entry name" value="S1"/>
    <property type="match status" value="1"/>
</dbReference>
<evidence type="ECO:0000256" key="15">
    <source>
        <dbReference type="ARBA" id="ARBA00072999"/>
    </source>
</evidence>
<evidence type="ECO:0000256" key="3">
    <source>
        <dbReference type="ARBA" id="ARBA00004496"/>
    </source>
</evidence>
<keyword evidence="6" id="KW-0507">mRNA processing</keyword>
<dbReference type="FunFam" id="2.40.50.140:FF:000066">
    <property type="entry name" value="Ribonuclease E"/>
    <property type="match status" value="1"/>
</dbReference>
<keyword evidence="7" id="KW-0819">tRNA processing</keyword>
<feature type="compositionally biased region" description="Low complexity" evidence="16">
    <location>
        <begin position="47"/>
        <end position="82"/>
    </location>
</feature>
<evidence type="ECO:0000313" key="18">
    <source>
        <dbReference type="EMBL" id="GEL95090.1"/>
    </source>
</evidence>
<dbReference type="GO" id="GO:0008995">
    <property type="term" value="F:ribonuclease E activity"/>
    <property type="evidence" value="ECO:0007669"/>
    <property type="project" value="UniProtKB-EC"/>
</dbReference>
<feature type="compositionally biased region" description="Acidic residues" evidence="16">
    <location>
        <begin position="1047"/>
        <end position="1058"/>
    </location>
</feature>
<dbReference type="EMBL" id="BJWG01000007">
    <property type="protein sequence ID" value="GEL95090.1"/>
    <property type="molecule type" value="Genomic_DNA"/>
</dbReference>
<feature type="compositionally biased region" description="Basic and acidic residues" evidence="16">
    <location>
        <begin position="509"/>
        <end position="526"/>
    </location>
</feature>
<dbReference type="InterPro" id="IPR004659">
    <property type="entry name" value="RNase_E/G"/>
</dbReference>
<dbReference type="GO" id="GO:0006397">
    <property type="term" value="P:mRNA processing"/>
    <property type="evidence" value="ECO:0007669"/>
    <property type="project" value="UniProtKB-KW"/>
</dbReference>
<dbReference type="Proteomes" id="UP000321720">
    <property type="component" value="Unassembled WGS sequence"/>
</dbReference>
<dbReference type="CDD" id="cd04453">
    <property type="entry name" value="S1_RNase_E"/>
    <property type="match status" value="1"/>
</dbReference>
<evidence type="ECO:0000256" key="13">
    <source>
        <dbReference type="ARBA" id="ARBA00050524"/>
    </source>
</evidence>
<dbReference type="AlphaFoldDB" id="A0A511JAR9"/>
<keyword evidence="19" id="KW-1185">Reference proteome</keyword>
<feature type="compositionally biased region" description="Basic residues" evidence="16">
    <location>
        <begin position="351"/>
        <end position="362"/>
    </location>
</feature>
<evidence type="ECO:0000313" key="19">
    <source>
        <dbReference type="Proteomes" id="UP000321720"/>
    </source>
</evidence>
<feature type="compositionally biased region" description="Acidic residues" evidence="16">
    <location>
        <begin position="451"/>
        <end position="467"/>
    </location>
</feature>
<feature type="compositionally biased region" description="Low complexity" evidence="16">
    <location>
        <begin position="205"/>
        <end position="221"/>
    </location>
</feature>
<comment type="cofactor">
    <cofactor evidence="2">
        <name>Zn(2+)</name>
        <dbReference type="ChEBI" id="CHEBI:29105"/>
    </cofactor>
</comment>
<feature type="region of interest" description="Disordered" evidence="16">
    <location>
        <begin position="965"/>
        <end position="995"/>
    </location>
</feature>
<protein>
    <recommendedName>
        <fullName evidence="15">Ribonuclease E</fullName>
        <ecNumber evidence="14">3.1.26.12</ecNumber>
    </recommendedName>
</protein>
<proteinExistence type="inferred from homology"/>
<dbReference type="InterPro" id="IPR019307">
    <property type="entry name" value="RNA-bd_AU-1/RNase_E/G"/>
</dbReference>
<dbReference type="GO" id="GO:0005737">
    <property type="term" value="C:cytoplasm"/>
    <property type="evidence" value="ECO:0007669"/>
    <property type="project" value="UniProtKB-SubCell"/>
</dbReference>
<comment type="catalytic activity">
    <reaction evidence="13">
        <text>Endonucleolytic cleavage of single-stranded RNA in A- and U-rich regions.</text>
        <dbReference type="EC" id="3.1.26.12"/>
    </reaction>
</comment>
<dbReference type="SUPFAM" id="SSF50249">
    <property type="entry name" value="Nucleic acid-binding proteins"/>
    <property type="match status" value="1"/>
</dbReference>
<dbReference type="PANTHER" id="PTHR30001:SF0">
    <property type="entry name" value="RIBONUCLEASE G"/>
    <property type="match status" value="1"/>
</dbReference>
<comment type="similarity">
    <text evidence="4">Belongs to the RNase E/G family.</text>
</comment>
<feature type="compositionally biased region" description="Basic and acidic residues" evidence="16">
    <location>
        <begin position="335"/>
        <end position="347"/>
    </location>
</feature>
<dbReference type="GO" id="GO:0046872">
    <property type="term" value="F:metal ion binding"/>
    <property type="evidence" value="ECO:0007669"/>
    <property type="project" value="UniProtKB-KW"/>
</dbReference>
<feature type="compositionally biased region" description="Low complexity" evidence="16">
    <location>
        <begin position="254"/>
        <end position="274"/>
    </location>
</feature>
<sequence length="1156" mass="122100">MDGGPRYPGALRVTYENTPETAVEAAASTDATGGEAPAAPRRRRATRAATTPVPAEAAAAEPVVAEAAAEPADPTDEAAPAAPKRRRATRKVAEPAVAEPAVAEPTLVEAAAAEPVAAPARRRRAASRPAAAPDAPIEPAADPVAAAPVADGESAGDGSAAEETAAPAPKRSRSRKPKAAVVEPVVAPEPAADDELETDEDDATADAAATTTTSTTTSETPDGPRLATTALLFQAPDPSLGRARRRRVTSSAGSPEAISQAARAAAVESSSSAPQDDEPGTAVAPAAKSRSTRSRGAKARGAEARSVSADEGETFDAAVEQPRDEQASDEPTADELIRDGEQTRDGESGGSRRRGRRGRGGQRSRGTAEVTSDESGDETAAVVDDETADEPIDPTADVTAASVDVDDDTQDDDESGEDGQAPRRRRRRGGRGRRRTEPGEATSRDAGAQDATEDDESDEDDEGDESGDAASSRRRRRRRRGARSGDGRPAEEDRRRSPSDEVTALRGSTRLEAKRQRRREGRDAGRRRQIISEAEFLARREAVDRAMIVREKGGRTQIAVLEDGVLVEHYVSNQAQASMVGNVYLGRVQNVLPSMEAAFVDVGKGRNAVLYAGEVNWDAAGLEGGQPRRIEQALKSGDPVLVQVTKDPIGHKGARLTSQVTLAGRYLVYVPGGGMTGISRKLPDVERNRLKKILREVVPDSAGVIVRTAAEGASEEELRADIARLQGQWEAIEKKSKTASAPALLQGEPDMAIRVVRDIFNDDFGSLVVQGDEAWSTISSYIGDLAPDLAAKVSKYVGTGDVFADHRIDEQLAKGMDRKVWLPSGGSLVIDRTEAMTVVDVNTGKFTGSGGTLEETVTRNNLEAAEEIVRQLRLRDIGGIIVIDFIDMVLESNRDLVLRRLVECLGRDRTKHQVAEVTSLGLVQMTRKRVGQGLVEAFSETCEHCHGRGFVVHSEPIEKNVRPDAGVQQVEAPAGEAKRSRRKRGGTTAAPAAVHPGVPVLPEERSAVKATLATIAAAAAHAHELHDQHAGVAVDDLAVASDDVAADESLETVSDEVASDTATELVSDEAGSDETAQEFVSDEAGSDETESDEAVSDEAASDDSEPDAPTLDVLAAFASIRQPGAVDTLELTPVDPSVFVTFDEGEDERGDQGEQV</sequence>
<dbReference type="InterPro" id="IPR012340">
    <property type="entry name" value="NA-bd_OB-fold"/>
</dbReference>
<feature type="region of interest" description="Disordered" evidence="16">
    <location>
        <begin position="1047"/>
        <end position="1111"/>
    </location>
</feature>
<dbReference type="PANTHER" id="PTHR30001">
    <property type="entry name" value="RIBONUCLEASE"/>
    <property type="match status" value="1"/>
</dbReference>
<evidence type="ECO:0000256" key="5">
    <source>
        <dbReference type="ARBA" id="ARBA00022490"/>
    </source>
</evidence>
<reference evidence="18 19" key="1">
    <citation type="submission" date="2019-07" db="EMBL/GenBank/DDBJ databases">
        <title>Whole genome shotgun sequence of Cellulomonas composti NBRC 100758.</title>
        <authorList>
            <person name="Hosoyama A."/>
            <person name="Uohara A."/>
            <person name="Ohji S."/>
            <person name="Ichikawa N."/>
        </authorList>
    </citation>
    <scope>NUCLEOTIDE SEQUENCE [LARGE SCALE GENOMIC DNA]</scope>
    <source>
        <strain evidence="18 19">NBRC 100758</strain>
    </source>
</reference>
<feature type="compositionally biased region" description="Low complexity" evidence="16">
    <location>
        <begin position="94"/>
        <end position="119"/>
    </location>
</feature>
<feature type="compositionally biased region" description="Acidic residues" evidence="16">
    <location>
        <begin position="404"/>
        <end position="417"/>
    </location>
</feature>
<dbReference type="InterPro" id="IPR003029">
    <property type="entry name" value="S1_domain"/>
</dbReference>
<dbReference type="GO" id="GO:0003723">
    <property type="term" value="F:RNA binding"/>
    <property type="evidence" value="ECO:0007669"/>
    <property type="project" value="UniProtKB-KW"/>
</dbReference>
<evidence type="ECO:0000256" key="2">
    <source>
        <dbReference type="ARBA" id="ARBA00001947"/>
    </source>
</evidence>
<feature type="compositionally biased region" description="Low complexity" evidence="16">
    <location>
        <begin position="127"/>
        <end position="166"/>
    </location>
</feature>
<evidence type="ECO:0000256" key="12">
    <source>
        <dbReference type="ARBA" id="ARBA00022884"/>
    </source>
</evidence>
<dbReference type="PROSITE" id="PS50126">
    <property type="entry name" value="S1"/>
    <property type="match status" value="1"/>
</dbReference>
<evidence type="ECO:0000256" key="16">
    <source>
        <dbReference type="SAM" id="MobiDB-lite"/>
    </source>
</evidence>
<feature type="domain" description="S1 motif" evidence="17">
    <location>
        <begin position="581"/>
        <end position="665"/>
    </location>
</feature>
<evidence type="ECO:0000256" key="14">
    <source>
        <dbReference type="ARBA" id="ARBA00066879"/>
    </source>
</evidence>
<dbReference type="Gene3D" id="2.40.50.140">
    <property type="entry name" value="Nucleic acid-binding proteins"/>
    <property type="match status" value="1"/>
</dbReference>
<keyword evidence="11" id="KW-0460">Magnesium</keyword>
<evidence type="ECO:0000256" key="6">
    <source>
        <dbReference type="ARBA" id="ARBA00022664"/>
    </source>
</evidence>
<comment type="subcellular location">
    <subcellularLocation>
        <location evidence="3">Cytoplasm</location>
    </subcellularLocation>
</comment>
<dbReference type="NCBIfam" id="TIGR00757">
    <property type="entry name" value="RNaseEG"/>
    <property type="match status" value="1"/>
</dbReference>
<evidence type="ECO:0000256" key="8">
    <source>
        <dbReference type="ARBA" id="ARBA00022723"/>
    </source>
</evidence>
<dbReference type="Pfam" id="PF10150">
    <property type="entry name" value="RNase_E_G"/>
    <property type="match status" value="1"/>
</dbReference>
<keyword evidence="10" id="KW-0862">Zinc</keyword>
<evidence type="ECO:0000256" key="10">
    <source>
        <dbReference type="ARBA" id="ARBA00022833"/>
    </source>
</evidence>
<feature type="compositionally biased region" description="Basic and acidic residues" evidence="16">
    <location>
        <begin position="483"/>
        <end position="499"/>
    </location>
</feature>
<dbReference type="EC" id="3.1.26.12" evidence="14"/>
<keyword evidence="12" id="KW-0694">RNA-binding</keyword>
<feature type="region of interest" description="Disordered" evidence="16">
    <location>
        <begin position="1"/>
        <end position="526"/>
    </location>
</feature>
<feature type="compositionally biased region" description="Acidic residues" evidence="16">
    <location>
        <begin position="191"/>
        <end position="204"/>
    </location>
</feature>
<dbReference type="GO" id="GO:0008033">
    <property type="term" value="P:tRNA processing"/>
    <property type="evidence" value="ECO:0007669"/>
    <property type="project" value="UniProtKB-KW"/>
</dbReference>
<comment type="caution">
    <text evidence="18">The sequence shown here is derived from an EMBL/GenBank/DDBJ whole genome shotgun (WGS) entry which is preliminary data.</text>
</comment>
<evidence type="ECO:0000256" key="1">
    <source>
        <dbReference type="ARBA" id="ARBA00001946"/>
    </source>
</evidence>
<gene>
    <name evidence="18" type="ORF">CCO02nite_17480</name>
</gene>
<feature type="compositionally biased region" description="Basic residues" evidence="16">
    <location>
        <begin position="472"/>
        <end position="482"/>
    </location>
</feature>
<feature type="compositionally biased region" description="Acidic residues" evidence="16">
    <location>
        <begin position="1066"/>
        <end position="1106"/>
    </location>
</feature>
<keyword evidence="8" id="KW-0479">Metal-binding</keyword>
<evidence type="ECO:0000259" key="17">
    <source>
        <dbReference type="PROSITE" id="PS50126"/>
    </source>
</evidence>
<comment type="cofactor">
    <cofactor evidence="1">
        <name>Mg(2+)</name>
        <dbReference type="ChEBI" id="CHEBI:18420"/>
    </cofactor>
</comment>
<feature type="compositionally biased region" description="Basic residues" evidence="16">
    <location>
        <begin position="422"/>
        <end position="434"/>
    </location>
</feature>
<keyword evidence="5" id="KW-0963">Cytoplasm</keyword>
<feature type="compositionally biased region" description="Acidic residues" evidence="16">
    <location>
        <begin position="371"/>
        <end position="392"/>
    </location>
</feature>